<dbReference type="InterPro" id="IPR059209">
    <property type="entry name" value="YdhT-like"/>
</dbReference>
<sequence>MMITSSDLRAWRVGPVLYRWFLRSFPDGGSYADVHRALEREGFGDWADSLVEYGWSKWLDEARFVQQDIFAMARLASPQTADDNGRQLASATDSDSLGSAGDNVKIASAGYAAQIASAGYSARIGSVGYNTHVGSSGNRSRIAVAGNSTRVSSVGNGTRIASTGMRVRISSLGERSRIASSGDLTQIASFGPESKIANCADNVHIIASGENAVVASTGEVDSIILGPGGCAALAYHDGERMRFAVAIEGENNIRAGVKYRLNDDHQFVAC</sequence>
<evidence type="ECO:0000313" key="1">
    <source>
        <dbReference type="EMBL" id="MBA8063506.1"/>
    </source>
</evidence>
<dbReference type="EMBL" id="CP055538">
    <property type="protein sequence ID" value="QLO13962.1"/>
    <property type="molecule type" value="Genomic_DNA"/>
</dbReference>
<dbReference type="Proteomes" id="UP000512043">
    <property type="component" value="Chromosome"/>
</dbReference>
<dbReference type="OrthoDB" id="8456222at2"/>
<dbReference type="RefSeq" id="WP_117343031.1">
    <property type="nucleotide sequence ID" value="NZ_CP038856.1"/>
</dbReference>
<dbReference type="AlphaFoldDB" id="A0A7D6V271"/>
<organism evidence="1 6">
    <name type="scientific">Citrobacter freundii</name>
    <dbReference type="NCBI Taxonomy" id="546"/>
    <lineage>
        <taxon>Bacteria</taxon>
        <taxon>Pseudomonadati</taxon>
        <taxon>Pseudomonadota</taxon>
        <taxon>Gammaproteobacteria</taxon>
        <taxon>Enterobacterales</taxon>
        <taxon>Enterobacteriaceae</taxon>
        <taxon>Citrobacter</taxon>
        <taxon>Citrobacter freundii complex</taxon>
    </lineage>
</organism>
<dbReference type="NCBIfam" id="NF007410">
    <property type="entry name" value="PRK09946.1"/>
    <property type="match status" value="1"/>
</dbReference>
<evidence type="ECO:0000313" key="3">
    <source>
        <dbReference type="EMBL" id="QLY37171.1"/>
    </source>
</evidence>
<evidence type="ECO:0000313" key="4">
    <source>
        <dbReference type="Proteomes" id="UP000510650"/>
    </source>
</evidence>
<dbReference type="Proteomes" id="UP000591803">
    <property type="component" value="Unassembled WGS sequence"/>
</dbReference>
<evidence type="ECO:0008006" key="7">
    <source>
        <dbReference type="Google" id="ProtNLM"/>
    </source>
</evidence>
<protein>
    <recommendedName>
        <fullName evidence="7">Oxidoreductase subunit</fullName>
    </recommendedName>
</protein>
<name>A0A7D6V271_CITFR</name>
<reference evidence="4 5" key="1">
    <citation type="submission" date="2020-06" db="EMBL/GenBank/DDBJ databases">
        <title>REHAB project genomes.</title>
        <authorList>
            <person name="Shaw L.P."/>
        </authorList>
    </citation>
    <scope>NUCLEOTIDE SEQUENCE [LARGE SCALE GENOMIC DNA]</scope>
    <source>
        <strain evidence="1 6">RHBSTW-00116</strain>
        <strain evidence="5">RHBSTW-00334</strain>
        <strain evidence="4">RHBSTW-00398</strain>
    </source>
</reference>
<proteinExistence type="predicted"/>
<evidence type="ECO:0000313" key="6">
    <source>
        <dbReference type="Proteomes" id="UP000591803"/>
    </source>
</evidence>
<evidence type="ECO:0000313" key="5">
    <source>
        <dbReference type="Proteomes" id="UP000512043"/>
    </source>
</evidence>
<accession>A0A7D6V271</accession>
<gene>
    <name evidence="1" type="ORF">HV077_14085</name>
    <name evidence="3" type="ORF">HV164_11825</name>
    <name evidence="2" type="ORF">HV183_11245</name>
</gene>
<dbReference type="Proteomes" id="UP000510650">
    <property type="component" value="Chromosome"/>
</dbReference>
<dbReference type="EMBL" id="JABXRI010000001">
    <property type="protein sequence ID" value="MBA8063506.1"/>
    <property type="molecule type" value="Genomic_DNA"/>
</dbReference>
<dbReference type="EMBL" id="CP056597">
    <property type="protein sequence ID" value="QLY37171.1"/>
    <property type="molecule type" value="Genomic_DNA"/>
</dbReference>
<evidence type="ECO:0000313" key="2">
    <source>
        <dbReference type="EMBL" id="QLO13962.1"/>
    </source>
</evidence>
<reference evidence="2" key="2">
    <citation type="journal article" date="2021" name="Microb. Genom.">
        <title>A genomic epidemiological study shows that prevalence of antimicrobial resistance in Enterobacterales is associated with the livestock host, as well as antimicrobial usage.</title>
        <authorList>
            <person name="AbuOun M."/>
            <person name="Jones H."/>
            <person name="Stubberfield E."/>
            <person name="Gilson D."/>
            <person name="Shaw L.P."/>
            <person name="Hubbard A.T.M."/>
            <person name="Chau K.K."/>
            <person name="Sebra R."/>
            <person name="Peto T.E.A."/>
            <person name="Crook D.W."/>
            <person name="Read D.S."/>
            <person name="Gweon H.S."/>
            <person name="Walker A.S."/>
            <person name="Stoesser N."/>
            <person name="Smith R.P."/>
            <person name="Anjum M.F."/>
            <person name="On Behalf Of The Rehab Consortium."/>
        </authorList>
    </citation>
    <scope>NUCLEOTIDE SEQUENCE</scope>
    <source>
        <strain evidence="3">RHBSTW-00334</strain>
        <strain evidence="2">RHBSTW-00398</strain>
    </source>
</reference>